<dbReference type="EMBL" id="RFFJ01000056">
    <property type="protein sequence ID" value="RMI40558.1"/>
    <property type="molecule type" value="Genomic_DNA"/>
</dbReference>
<dbReference type="AlphaFoldDB" id="A0A3M2M0B9"/>
<accession>A0A3M2M0B9</accession>
<evidence type="ECO:0000313" key="1">
    <source>
        <dbReference type="EMBL" id="RMI40558.1"/>
    </source>
</evidence>
<comment type="caution">
    <text evidence="1">The sequence shown here is derived from an EMBL/GenBank/DDBJ whole genome shotgun (WGS) entry which is preliminary data.</text>
</comment>
<reference evidence="1 2" key="1">
    <citation type="submission" date="2018-10" db="EMBL/GenBank/DDBJ databases">
        <title>Isolation, diversity and antifungal activity of actinobacteria from wheat.</title>
        <authorList>
            <person name="Han C."/>
        </authorList>
    </citation>
    <scope>NUCLEOTIDE SEQUENCE [LARGE SCALE GENOMIC DNA]</scope>
    <source>
        <strain evidence="1 2">NEAU-YY642</strain>
    </source>
</reference>
<proteinExistence type="predicted"/>
<name>A0A3M2M0B9_9ACTN</name>
<dbReference type="Proteomes" id="UP000278673">
    <property type="component" value="Unassembled WGS sequence"/>
</dbReference>
<sequence length="245" mass="27804">MSEASTLDGLASDFADRLTDLTRGVLGEDTPRFHAMVLDPGRKIRLQPFGADKRIRPIPVRIGSEIRIDLLVMYDCCWDGSSSFLAADKSEVKVQYHEVPDPLFRFEYERAGDDPPGAHIHVHAHRDEVAYLLRLADAGRPRNALRKNRLPRSSELHLPVGGHRLRPALEDVLLFLKREFEITTTLNWRAVLDEHLRDWRVTQLKSAVRDAPDAAAEALRWLGYHVEPPAVPAQRDSATVKLFRP</sequence>
<dbReference type="RefSeq" id="WP_122183943.1">
    <property type="nucleotide sequence ID" value="NZ_RFFJ01000056.1"/>
</dbReference>
<keyword evidence="2" id="KW-1185">Reference proteome</keyword>
<evidence type="ECO:0000313" key="2">
    <source>
        <dbReference type="Proteomes" id="UP000278673"/>
    </source>
</evidence>
<gene>
    <name evidence="1" type="ORF">EBN88_12620</name>
</gene>
<organism evidence="1 2">
    <name type="scientific">Streptomyces triticirhizae</name>
    <dbReference type="NCBI Taxonomy" id="2483353"/>
    <lineage>
        <taxon>Bacteria</taxon>
        <taxon>Bacillati</taxon>
        <taxon>Actinomycetota</taxon>
        <taxon>Actinomycetes</taxon>
        <taxon>Kitasatosporales</taxon>
        <taxon>Streptomycetaceae</taxon>
        <taxon>Streptomyces</taxon>
    </lineage>
</organism>
<protein>
    <submittedName>
        <fullName evidence="1">Uncharacterized protein</fullName>
    </submittedName>
</protein>